<evidence type="ECO:0000313" key="3">
    <source>
        <dbReference type="Proteomes" id="UP000289886"/>
    </source>
</evidence>
<feature type="region of interest" description="Disordered" evidence="1">
    <location>
        <begin position="103"/>
        <end position="140"/>
    </location>
</feature>
<reference evidence="2 3" key="1">
    <citation type="submission" date="2019-01" db="EMBL/GenBank/DDBJ databases">
        <title>Draft Genome and Complete Hox-Cluster Characterization of the Sterlet Sturgeon (Acipenser ruthenus).</title>
        <authorList>
            <person name="Wei Q."/>
        </authorList>
    </citation>
    <scope>NUCLEOTIDE SEQUENCE [LARGE SCALE GENOMIC DNA]</scope>
    <source>
        <strain evidence="2">WHYD16114868_AA</strain>
        <tissue evidence="2">Blood</tissue>
    </source>
</reference>
<name>A0A662YQB9_ACIRT</name>
<keyword evidence="3" id="KW-1185">Reference proteome</keyword>
<dbReference type="AlphaFoldDB" id="A0A662YQB9"/>
<protein>
    <submittedName>
        <fullName evidence="2">PiggyBac transposable element-derived protein 4</fullName>
    </submittedName>
</protein>
<gene>
    <name evidence="2" type="ORF">EOD39_12696</name>
</gene>
<proteinExistence type="predicted"/>
<comment type="caution">
    <text evidence="2">The sequence shown here is derived from an EMBL/GenBank/DDBJ whole genome shotgun (WGS) entry which is preliminary data.</text>
</comment>
<sequence length="140" mass="15977">MKPVLCEELLAMKYTEEKDVYLLTTIHNEATVAVPVQGRGTRTNKPECVLDYNRHMGGVEKSDQYCKEDHGMMPIKEFVVVEFVREKAVEVVHLTWLEKVDGASRGESDEELGERRKKRPSRFEDVGDFDDQADVYGGVP</sequence>
<dbReference type="Proteomes" id="UP000289886">
    <property type="component" value="Unassembled WGS sequence"/>
</dbReference>
<dbReference type="EMBL" id="SCEB01000573">
    <property type="protein sequence ID" value="RXM98739.1"/>
    <property type="molecule type" value="Genomic_DNA"/>
</dbReference>
<evidence type="ECO:0000313" key="2">
    <source>
        <dbReference type="EMBL" id="RXM98739.1"/>
    </source>
</evidence>
<evidence type="ECO:0000256" key="1">
    <source>
        <dbReference type="SAM" id="MobiDB-lite"/>
    </source>
</evidence>
<accession>A0A662YQB9</accession>
<organism evidence="2 3">
    <name type="scientific">Acipenser ruthenus</name>
    <name type="common">Sterlet sturgeon</name>
    <dbReference type="NCBI Taxonomy" id="7906"/>
    <lineage>
        <taxon>Eukaryota</taxon>
        <taxon>Metazoa</taxon>
        <taxon>Chordata</taxon>
        <taxon>Craniata</taxon>
        <taxon>Vertebrata</taxon>
        <taxon>Euteleostomi</taxon>
        <taxon>Actinopterygii</taxon>
        <taxon>Chondrostei</taxon>
        <taxon>Acipenseriformes</taxon>
        <taxon>Acipenseridae</taxon>
        <taxon>Acipenser</taxon>
    </lineage>
</organism>